<dbReference type="RefSeq" id="WP_307252053.1">
    <property type="nucleotide sequence ID" value="NZ_JAUSUV010000005.1"/>
</dbReference>
<evidence type="ECO:0000256" key="3">
    <source>
        <dbReference type="ARBA" id="ARBA00022692"/>
    </source>
</evidence>
<name>A0AAJ1WSP6_9BACL</name>
<evidence type="ECO:0000256" key="6">
    <source>
        <dbReference type="PIRNR" id="PIRNR018968"/>
    </source>
</evidence>
<evidence type="ECO:0000256" key="5">
    <source>
        <dbReference type="ARBA" id="ARBA00023136"/>
    </source>
</evidence>
<evidence type="ECO:0000259" key="7">
    <source>
        <dbReference type="Pfam" id="PF02687"/>
    </source>
</evidence>
<dbReference type="InterPro" id="IPR027022">
    <property type="entry name" value="ABC_permease_BceB-typ"/>
</dbReference>
<dbReference type="GO" id="GO:0055085">
    <property type="term" value="P:transmembrane transport"/>
    <property type="evidence" value="ECO:0007669"/>
    <property type="project" value="UniProtKB-UniRule"/>
</dbReference>
<keyword evidence="2 6" id="KW-1003">Cell membrane</keyword>
<feature type="transmembrane region" description="Helical" evidence="6">
    <location>
        <begin position="62"/>
        <end position="82"/>
    </location>
</feature>
<feature type="domain" description="ABC3 transporter permease C-terminal" evidence="7">
    <location>
        <begin position="63"/>
        <end position="177"/>
    </location>
</feature>
<keyword evidence="6" id="KW-0813">Transport</keyword>
<feature type="transmembrane region" description="Helical" evidence="6">
    <location>
        <begin position="195"/>
        <end position="214"/>
    </location>
</feature>
<organism evidence="8 9">
    <name type="scientific">Croceifilum oryzae</name>
    <dbReference type="NCBI Taxonomy" id="1553429"/>
    <lineage>
        <taxon>Bacteria</taxon>
        <taxon>Bacillati</taxon>
        <taxon>Bacillota</taxon>
        <taxon>Bacilli</taxon>
        <taxon>Bacillales</taxon>
        <taxon>Thermoactinomycetaceae</taxon>
        <taxon>Croceifilum</taxon>
    </lineage>
</organism>
<sequence>MNFRQFAFNNVRRNTRAYSAYFLSSSFAVMIFFMYAVFIFHPDIAKSVGGQEILYGMKTGEYVVLVFSFFFILYSTSSFLKVRSKELGILTILGMQKKQLHRLIFTENMIIGSASILTGMISGIFLSKLFLLMGAKVVDIKELPLYLPMKAIGLTIVSFLPLFIIISLVSLFLIRKKRALELLEGTSKPKTEPKVSILLTFLSLACFTCSTLYIVMKSKSFIESDILQVAGLVCIGTYFFFHQLSGIGIRLLKRSRVFTWKGTRLLWTSEMAYKIKDNSRMFFMITVMMTGACIFVSGFIAQDQELKEEFMKSNPDVIYQTPFGTPPESEHYEKRKWYTDVVRIEKEFKNSGVTFDKVVTSSFPMVDFIEQSVALDVKSQSSYNLGAVNKVSLKQNEAIMIHVPGKNTQEDSGKIIQKLSLPQKDIYLNVVEHLGKGYPNEVIVSDSLYNELRKNGISQYGKTVGETITVKYSIPDWKAKSNLSFGEPVEIQLAKEFHSWETSEGQKTESFEGYITSRAQSYLFNKSSNSAKMFIMVFIAAIFSIASASFIYFKLYTELRQDQRMYHSLSKIGVNSKEMKHSATIQIATLFFLPFFIAALETIIGLLLMKEQMELQNVFIPSLMGTGAFFIAQLIFFIIVRYRYVQQLKRVMV</sequence>
<feature type="transmembrane region" description="Helical" evidence="6">
    <location>
        <begin position="533"/>
        <end position="555"/>
    </location>
</feature>
<keyword evidence="5 6" id="KW-0472">Membrane</keyword>
<dbReference type="InterPro" id="IPR052536">
    <property type="entry name" value="ABC-4_Integral_Memb_Prot"/>
</dbReference>
<dbReference type="PANTHER" id="PTHR46795">
    <property type="entry name" value="ABC TRANSPORTER PERMEASE-RELATED-RELATED"/>
    <property type="match status" value="1"/>
</dbReference>
<evidence type="ECO:0000256" key="2">
    <source>
        <dbReference type="ARBA" id="ARBA00022475"/>
    </source>
</evidence>
<feature type="transmembrane region" description="Helical" evidence="6">
    <location>
        <begin position="151"/>
        <end position="174"/>
    </location>
</feature>
<feature type="transmembrane region" description="Helical" evidence="6">
    <location>
        <begin position="587"/>
        <end position="607"/>
    </location>
</feature>
<dbReference type="PIRSF" id="PIRSF018968">
    <property type="entry name" value="ABC_permease_BceB"/>
    <property type="match status" value="1"/>
</dbReference>
<comment type="similarity">
    <text evidence="6">Belongs to the ABC-4 integral membrane protein family.</text>
</comment>
<dbReference type="EMBL" id="JAUSUV010000005">
    <property type="protein sequence ID" value="MDQ0417193.1"/>
    <property type="molecule type" value="Genomic_DNA"/>
</dbReference>
<comment type="subcellular location">
    <subcellularLocation>
        <location evidence="1 6">Cell membrane</location>
        <topology evidence="1 6">Multi-pass membrane protein</topology>
    </subcellularLocation>
</comment>
<keyword evidence="3 6" id="KW-0812">Transmembrane</keyword>
<accession>A0AAJ1WSP6</accession>
<feature type="transmembrane region" description="Helical" evidence="6">
    <location>
        <begin position="103"/>
        <end position="131"/>
    </location>
</feature>
<dbReference type="Pfam" id="PF02687">
    <property type="entry name" value="FtsX"/>
    <property type="match status" value="1"/>
</dbReference>
<comment type="caution">
    <text evidence="8">The sequence shown here is derived from an EMBL/GenBank/DDBJ whole genome shotgun (WGS) entry which is preliminary data.</text>
</comment>
<proteinExistence type="inferred from homology"/>
<keyword evidence="4 6" id="KW-1133">Transmembrane helix</keyword>
<dbReference type="InterPro" id="IPR003838">
    <property type="entry name" value="ABC3_permease_C"/>
</dbReference>
<dbReference type="PANTHER" id="PTHR46795:SF1">
    <property type="entry name" value="ABC TRANSPORTER PERMEASE PROTEIN"/>
    <property type="match status" value="1"/>
</dbReference>
<keyword evidence="9" id="KW-1185">Reference proteome</keyword>
<feature type="transmembrane region" description="Helical" evidence="6">
    <location>
        <begin position="281"/>
        <end position="301"/>
    </location>
</feature>
<evidence type="ECO:0000256" key="4">
    <source>
        <dbReference type="ARBA" id="ARBA00022989"/>
    </source>
</evidence>
<feature type="transmembrane region" description="Helical" evidence="6">
    <location>
        <begin position="226"/>
        <end position="252"/>
    </location>
</feature>
<evidence type="ECO:0000313" key="8">
    <source>
        <dbReference type="EMBL" id="MDQ0417193.1"/>
    </source>
</evidence>
<evidence type="ECO:0000313" key="9">
    <source>
        <dbReference type="Proteomes" id="UP001238450"/>
    </source>
</evidence>
<dbReference type="AlphaFoldDB" id="A0AAJ1WSP6"/>
<dbReference type="Proteomes" id="UP001238450">
    <property type="component" value="Unassembled WGS sequence"/>
</dbReference>
<protein>
    <submittedName>
        <fullName evidence="8">ABC transport system permease protein</fullName>
    </submittedName>
</protein>
<dbReference type="GO" id="GO:0005886">
    <property type="term" value="C:plasma membrane"/>
    <property type="evidence" value="ECO:0007669"/>
    <property type="project" value="UniProtKB-SubCell"/>
</dbReference>
<evidence type="ECO:0000256" key="1">
    <source>
        <dbReference type="ARBA" id="ARBA00004651"/>
    </source>
</evidence>
<gene>
    <name evidence="8" type="ORF">J2Z48_001365</name>
</gene>
<reference evidence="8 9" key="1">
    <citation type="submission" date="2023-07" db="EMBL/GenBank/DDBJ databases">
        <title>Genomic Encyclopedia of Type Strains, Phase IV (KMG-IV): sequencing the most valuable type-strain genomes for metagenomic binning, comparative biology and taxonomic classification.</title>
        <authorList>
            <person name="Goeker M."/>
        </authorList>
    </citation>
    <scope>NUCLEOTIDE SEQUENCE [LARGE SCALE GENOMIC DNA]</scope>
    <source>
        <strain evidence="8 9">DSM 46876</strain>
    </source>
</reference>
<feature type="transmembrane region" description="Helical" evidence="6">
    <location>
        <begin position="20"/>
        <end position="42"/>
    </location>
</feature>
<feature type="transmembrane region" description="Helical" evidence="6">
    <location>
        <begin position="619"/>
        <end position="640"/>
    </location>
</feature>